<sequence>MLKRLLPFSLLLLTAVGWAQFSAQGAIHLDVVSIKENRSGVEPGYLSIPPGGNKIVATNSPMFRVIGFAFNRQRNDLIEGLPGWARDLRWDIEVTIAEESVAAFRQMSFEQQKEVLQQVLKERCELIAHTGKKEVPVYALVVSKSGTKIKEVSPTRTDATQRGWDMTQSAGRVDGRAVPMEALIYALSKVGLERQIIDRTGLAGRYDISLVWTPDDKVLSTPDAGENALSSRTSIFTALQDELGLKMEATKADVDAVIVTRINKPSAN</sequence>
<dbReference type="AlphaFoldDB" id="A0A5B9EB62"/>
<accession>A0A5B9EB62</accession>
<reference evidence="2 3" key="1">
    <citation type="submission" date="2019-08" db="EMBL/GenBank/DDBJ databases">
        <title>Complete genome sequence of Terriglobus albidus strain ORNL.</title>
        <authorList>
            <person name="Podar M."/>
        </authorList>
    </citation>
    <scope>NUCLEOTIDE SEQUENCE [LARGE SCALE GENOMIC DNA]</scope>
    <source>
        <strain evidence="2 3">ORNL</strain>
    </source>
</reference>
<dbReference type="KEGG" id="talb:FTW19_13970"/>
<proteinExistence type="predicted"/>
<protein>
    <submittedName>
        <fullName evidence="2">TIGR03435 family protein</fullName>
    </submittedName>
</protein>
<feature type="signal peptide" evidence="1">
    <location>
        <begin position="1"/>
        <end position="19"/>
    </location>
</feature>
<evidence type="ECO:0000256" key="1">
    <source>
        <dbReference type="SAM" id="SignalP"/>
    </source>
</evidence>
<name>A0A5B9EB62_9BACT</name>
<dbReference type="EMBL" id="CP042806">
    <property type="protein sequence ID" value="QEE29009.1"/>
    <property type="molecule type" value="Genomic_DNA"/>
</dbReference>
<organism evidence="2 3">
    <name type="scientific">Terriglobus albidus</name>
    <dbReference type="NCBI Taxonomy" id="1592106"/>
    <lineage>
        <taxon>Bacteria</taxon>
        <taxon>Pseudomonadati</taxon>
        <taxon>Acidobacteriota</taxon>
        <taxon>Terriglobia</taxon>
        <taxon>Terriglobales</taxon>
        <taxon>Acidobacteriaceae</taxon>
        <taxon>Terriglobus</taxon>
    </lineage>
</organism>
<dbReference type="Proteomes" id="UP000321820">
    <property type="component" value="Chromosome"/>
</dbReference>
<feature type="chain" id="PRO_5022850889" evidence="1">
    <location>
        <begin position="20"/>
        <end position="268"/>
    </location>
</feature>
<evidence type="ECO:0000313" key="3">
    <source>
        <dbReference type="Proteomes" id="UP000321820"/>
    </source>
</evidence>
<dbReference type="RefSeq" id="WP_147648207.1">
    <property type="nucleotide sequence ID" value="NZ_CP042806.1"/>
</dbReference>
<keyword evidence="1" id="KW-0732">Signal</keyword>
<dbReference type="Pfam" id="PF12543">
    <property type="entry name" value="DUF3738"/>
    <property type="match status" value="1"/>
</dbReference>
<dbReference type="OrthoDB" id="108420at2"/>
<dbReference type="InterPro" id="IPR017801">
    <property type="entry name" value="DUF3738"/>
</dbReference>
<gene>
    <name evidence="2" type="ORF">FTW19_13970</name>
</gene>
<keyword evidence="3" id="KW-1185">Reference proteome</keyword>
<evidence type="ECO:0000313" key="2">
    <source>
        <dbReference type="EMBL" id="QEE29009.1"/>
    </source>
</evidence>
<dbReference type="NCBIfam" id="TIGR03435">
    <property type="entry name" value="Soli_TIGR03435"/>
    <property type="match status" value="1"/>
</dbReference>